<dbReference type="EMBL" id="JBHLWO010000002">
    <property type="protein sequence ID" value="MFC0318709.1"/>
    <property type="molecule type" value="Genomic_DNA"/>
</dbReference>
<dbReference type="Proteomes" id="UP001589774">
    <property type="component" value="Unassembled WGS sequence"/>
</dbReference>
<proteinExistence type="predicted"/>
<dbReference type="RefSeq" id="WP_130857260.1">
    <property type="nucleotide sequence ID" value="NZ_JBHLWO010000002.1"/>
</dbReference>
<evidence type="ECO:0000313" key="1">
    <source>
        <dbReference type="EMBL" id="MFC0318709.1"/>
    </source>
</evidence>
<protein>
    <submittedName>
        <fullName evidence="1">Uncharacterized protein</fullName>
    </submittedName>
</protein>
<evidence type="ECO:0000313" key="2">
    <source>
        <dbReference type="Proteomes" id="UP001589774"/>
    </source>
</evidence>
<organism evidence="1 2">
    <name type="scientific">Olivibacter oleidegradans</name>
    <dbReference type="NCBI Taxonomy" id="760123"/>
    <lineage>
        <taxon>Bacteria</taxon>
        <taxon>Pseudomonadati</taxon>
        <taxon>Bacteroidota</taxon>
        <taxon>Sphingobacteriia</taxon>
        <taxon>Sphingobacteriales</taxon>
        <taxon>Sphingobacteriaceae</taxon>
        <taxon>Olivibacter</taxon>
    </lineage>
</organism>
<sequence>MLTTTDLGRVYETLLCIPGMNENVKIDLRISRTMVLLLTQVIQRGISLQGGEKPQGLLDTISQEAIKQLEELSMDCLSKAGLTELDERLQKLQLK</sequence>
<keyword evidence="2" id="KW-1185">Reference proteome</keyword>
<comment type="caution">
    <text evidence="1">The sequence shown here is derived from an EMBL/GenBank/DDBJ whole genome shotgun (WGS) entry which is preliminary data.</text>
</comment>
<accession>A0ABV6HIJ6</accession>
<gene>
    <name evidence="1" type="ORF">ACFFI0_10330</name>
</gene>
<reference evidence="1 2" key="1">
    <citation type="submission" date="2024-09" db="EMBL/GenBank/DDBJ databases">
        <authorList>
            <person name="Sun Q."/>
            <person name="Mori K."/>
        </authorList>
    </citation>
    <scope>NUCLEOTIDE SEQUENCE [LARGE SCALE GENOMIC DNA]</scope>
    <source>
        <strain evidence="1 2">CCM 7765</strain>
    </source>
</reference>
<name>A0ABV6HIJ6_9SPHI</name>